<dbReference type="InterPro" id="IPR050230">
    <property type="entry name" value="CALM/Myosin/TropC-like"/>
</dbReference>
<dbReference type="PANTHER" id="PTHR23048:SF0">
    <property type="entry name" value="CALMODULIN LIKE 3"/>
    <property type="match status" value="1"/>
</dbReference>
<organism evidence="6">
    <name type="scientific">Cladocopium goreaui</name>
    <dbReference type="NCBI Taxonomy" id="2562237"/>
    <lineage>
        <taxon>Eukaryota</taxon>
        <taxon>Sar</taxon>
        <taxon>Alveolata</taxon>
        <taxon>Dinophyceae</taxon>
        <taxon>Suessiales</taxon>
        <taxon>Symbiodiniaceae</taxon>
        <taxon>Cladocopium</taxon>
    </lineage>
</organism>
<sequence>MTSIDVVFAHFSQPDGFRAERLGDAMRVLGMNPTEEEVRKHLEDLGGPQYIDERTFHHFIKDELIKHFEKVQVVVDYLKQYDKDGKGALSREELQEAMRGRECQELQASVAKVPSNSQGHLDIVELAKCFLELSDFQADKTGSEKCQRGKDTQAAEDSVAYSALLNQILASTDAVFKYFSKPSGLPAARLGHAMGVLGMNLTEDQVEERLTYLGRPEYIDHKMFHNLIEEELRKPIPKVQELLDYLKQFDKDGKGALSKEELQEVMRGRIRCGWDLNILRLLGGQRGVPILREINTELMKCGVVDTL</sequence>
<dbReference type="Proteomes" id="UP001152797">
    <property type="component" value="Unassembled WGS sequence"/>
</dbReference>
<evidence type="ECO:0000256" key="1">
    <source>
        <dbReference type="ARBA" id="ARBA00020786"/>
    </source>
</evidence>
<evidence type="ECO:0000313" key="6">
    <source>
        <dbReference type="EMBL" id="CAI3996982.1"/>
    </source>
</evidence>
<reference evidence="7" key="2">
    <citation type="submission" date="2024-04" db="EMBL/GenBank/DDBJ databases">
        <authorList>
            <person name="Chen Y."/>
            <person name="Shah S."/>
            <person name="Dougan E. K."/>
            <person name="Thang M."/>
            <person name="Chan C."/>
        </authorList>
    </citation>
    <scope>NUCLEOTIDE SEQUENCE [LARGE SCALE GENOMIC DNA]</scope>
</reference>
<reference evidence="6" key="1">
    <citation type="submission" date="2022-10" db="EMBL/GenBank/DDBJ databases">
        <authorList>
            <person name="Chen Y."/>
            <person name="Dougan E. K."/>
            <person name="Chan C."/>
            <person name="Rhodes N."/>
            <person name="Thang M."/>
        </authorList>
    </citation>
    <scope>NUCLEOTIDE SEQUENCE</scope>
</reference>
<name>A0A9P1G4G1_9DINO</name>
<proteinExistence type="predicted"/>
<dbReference type="SMART" id="SM00054">
    <property type="entry name" value="EFh"/>
    <property type="match status" value="2"/>
</dbReference>
<evidence type="ECO:0000256" key="4">
    <source>
        <dbReference type="ARBA" id="ARBA00022990"/>
    </source>
</evidence>
<dbReference type="EMBL" id="CAMXCT030002274">
    <property type="protein sequence ID" value="CAL4784294.1"/>
    <property type="molecule type" value="Genomic_DNA"/>
</dbReference>
<evidence type="ECO:0000313" key="7">
    <source>
        <dbReference type="EMBL" id="CAL1150357.1"/>
    </source>
</evidence>
<dbReference type="AlphaFoldDB" id="A0A9P1G4G1"/>
<dbReference type="InterPro" id="IPR002048">
    <property type="entry name" value="EF_hand_dom"/>
</dbReference>
<evidence type="ECO:0000313" key="8">
    <source>
        <dbReference type="Proteomes" id="UP001152797"/>
    </source>
</evidence>
<gene>
    <name evidence="6" type="ORF">C1SCF055_LOCUS23412</name>
</gene>
<dbReference type="GO" id="GO:0016460">
    <property type="term" value="C:myosin II complex"/>
    <property type="evidence" value="ECO:0007669"/>
    <property type="project" value="TreeGrafter"/>
</dbReference>
<evidence type="ECO:0000256" key="2">
    <source>
        <dbReference type="ARBA" id="ARBA00022723"/>
    </source>
</evidence>
<dbReference type="InterPro" id="IPR011992">
    <property type="entry name" value="EF-hand-dom_pair"/>
</dbReference>
<dbReference type="Pfam" id="PF13202">
    <property type="entry name" value="EF-hand_5"/>
    <property type="match status" value="2"/>
</dbReference>
<dbReference type="SUPFAM" id="SSF47473">
    <property type="entry name" value="EF-hand"/>
    <property type="match status" value="2"/>
</dbReference>
<evidence type="ECO:0000259" key="5">
    <source>
        <dbReference type="PROSITE" id="PS50222"/>
    </source>
</evidence>
<feature type="domain" description="EF-hand" evidence="5">
    <location>
        <begin position="237"/>
        <end position="272"/>
    </location>
</feature>
<keyword evidence="8" id="KW-1185">Reference proteome</keyword>
<dbReference type="PANTHER" id="PTHR23048">
    <property type="entry name" value="MYOSIN LIGHT CHAIN 1, 3"/>
    <property type="match status" value="1"/>
</dbReference>
<dbReference type="Gene3D" id="1.10.238.10">
    <property type="entry name" value="EF-hand"/>
    <property type="match status" value="3"/>
</dbReference>
<accession>A0A9P1G4G1</accession>
<keyword evidence="2" id="KW-0479">Metal-binding</keyword>
<dbReference type="EMBL" id="CAMXCT020002274">
    <property type="protein sequence ID" value="CAL1150357.1"/>
    <property type="molecule type" value="Genomic_DNA"/>
</dbReference>
<keyword evidence="3" id="KW-0677">Repeat</keyword>
<dbReference type="EMBL" id="CAMXCT010002274">
    <property type="protein sequence ID" value="CAI3996982.1"/>
    <property type="molecule type" value="Genomic_DNA"/>
</dbReference>
<comment type="caution">
    <text evidence="6">The sequence shown here is derived from an EMBL/GenBank/DDBJ whole genome shotgun (WGS) entry which is preliminary data.</text>
</comment>
<keyword evidence="4" id="KW-0007">Acetylation</keyword>
<dbReference type="PROSITE" id="PS50222">
    <property type="entry name" value="EF_HAND_2"/>
    <property type="match status" value="2"/>
</dbReference>
<protein>
    <recommendedName>
        <fullName evidence="1">Calmodulin</fullName>
    </recommendedName>
</protein>
<feature type="domain" description="EF-hand" evidence="5">
    <location>
        <begin position="69"/>
        <end position="104"/>
    </location>
</feature>
<dbReference type="OrthoDB" id="5959761at2759"/>
<dbReference type="GO" id="GO:0005509">
    <property type="term" value="F:calcium ion binding"/>
    <property type="evidence" value="ECO:0007669"/>
    <property type="project" value="InterPro"/>
</dbReference>
<evidence type="ECO:0000256" key="3">
    <source>
        <dbReference type="ARBA" id="ARBA00022737"/>
    </source>
</evidence>